<dbReference type="PROSITE" id="PS00687">
    <property type="entry name" value="ALDEHYDE_DEHYDR_GLU"/>
    <property type="match status" value="1"/>
</dbReference>
<dbReference type="InterPro" id="IPR016163">
    <property type="entry name" value="Ald_DH_C"/>
</dbReference>
<dbReference type="InterPro" id="IPR015590">
    <property type="entry name" value="Aldehyde_DH_dom"/>
</dbReference>
<dbReference type="InterPro" id="IPR012394">
    <property type="entry name" value="Aldehyde_DH_NAD(P)"/>
</dbReference>
<evidence type="ECO:0000256" key="2">
    <source>
        <dbReference type="ARBA" id="ARBA00023002"/>
    </source>
</evidence>
<evidence type="ECO:0000256" key="4">
    <source>
        <dbReference type="PIRNR" id="PIRNR036492"/>
    </source>
</evidence>
<evidence type="ECO:0000256" key="3">
    <source>
        <dbReference type="ARBA" id="ARBA00023027"/>
    </source>
</evidence>
<reference evidence="10 12" key="2">
    <citation type="submission" date="2019-07" db="EMBL/GenBank/DDBJ databases">
        <title>Tepidimonas ignava SPS-1037 draft genome.</title>
        <authorList>
            <person name="Da Costa M.S."/>
            <person name="Froufe H.J.C."/>
            <person name="Egas C."/>
            <person name="Albuquerque L."/>
        </authorList>
    </citation>
    <scope>NUCLEOTIDE SEQUENCE [LARGE SCALE GENOMIC DNA]</scope>
    <source>
        <strain evidence="10 12">SPS-1037</strain>
    </source>
</reference>
<feature type="active site" evidence="5">
    <location>
        <position position="261"/>
    </location>
</feature>
<keyword evidence="3" id="KW-0520">NAD</keyword>
<feature type="domain" description="Aldehyde dehydrogenase" evidence="8">
    <location>
        <begin position="28"/>
        <end position="456"/>
    </location>
</feature>
<evidence type="ECO:0000313" key="9">
    <source>
        <dbReference type="EMBL" id="TCS95305.1"/>
    </source>
</evidence>
<dbReference type="PANTHER" id="PTHR43570">
    <property type="entry name" value="ALDEHYDE DEHYDROGENASE"/>
    <property type="match status" value="1"/>
</dbReference>
<dbReference type="OrthoDB" id="6187633at2"/>
<organism evidence="9 11">
    <name type="scientific">Tepidimonas ignava</name>
    <dbReference type="NCBI Taxonomy" id="114249"/>
    <lineage>
        <taxon>Bacteria</taxon>
        <taxon>Pseudomonadati</taxon>
        <taxon>Pseudomonadota</taxon>
        <taxon>Betaproteobacteria</taxon>
        <taxon>Burkholderiales</taxon>
        <taxon>Tepidimonas</taxon>
    </lineage>
</organism>
<dbReference type="Proteomes" id="UP000295536">
    <property type="component" value="Unassembled WGS sequence"/>
</dbReference>
<dbReference type="Proteomes" id="UP000315577">
    <property type="component" value="Unassembled WGS sequence"/>
</dbReference>
<comment type="similarity">
    <text evidence="1 4 7">Belongs to the aldehyde dehydrogenase family.</text>
</comment>
<keyword evidence="2 4" id="KW-0560">Oxidoreductase</keyword>
<dbReference type="Gene3D" id="3.40.605.10">
    <property type="entry name" value="Aldehyde Dehydrogenase, Chain A, domain 1"/>
    <property type="match status" value="1"/>
</dbReference>
<feature type="active site" evidence="5 6">
    <location>
        <position position="227"/>
    </location>
</feature>
<evidence type="ECO:0000313" key="10">
    <source>
        <dbReference type="EMBL" id="TSE19756.1"/>
    </source>
</evidence>
<accession>A0A4R3L8C5</accession>
<dbReference type="EMBL" id="SMAH01000015">
    <property type="protein sequence ID" value="TCS95305.1"/>
    <property type="molecule type" value="Genomic_DNA"/>
</dbReference>
<gene>
    <name evidence="10" type="primary">calB</name>
    <name evidence="9" type="ORF">EDC36_11554</name>
    <name evidence="10" type="ORF">Tigna_02083</name>
</gene>
<dbReference type="GO" id="GO:0006081">
    <property type="term" value="P:aldehyde metabolic process"/>
    <property type="evidence" value="ECO:0007669"/>
    <property type="project" value="InterPro"/>
</dbReference>
<protein>
    <recommendedName>
        <fullName evidence="4">Aldehyde dehydrogenase</fullName>
    </recommendedName>
</protein>
<evidence type="ECO:0000313" key="11">
    <source>
        <dbReference type="Proteomes" id="UP000295536"/>
    </source>
</evidence>
<reference evidence="9 11" key="1">
    <citation type="submission" date="2019-03" db="EMBL/GenBank/DDBJ databases">
        <title>Genomic Encyclopedia of Type Strains, Phase IV (KMG-IV): sequencing the most valuable type-strain genomes for metagenomic binning, comparative biology and taxonomic classification.</title>
        <authorList>
            <person name="Goeker M."/>
        </authorList>
    </citation>
    <scope>NUCLEOTIDE SEQUENCE [LARGE SCALE GENOMIC DNA]</scope>
    <source>
        <strain evidence="9 11">DSM 12034</strain>
    </source>
</reference>
<dbReference type="SUPFAM" id="SSF53720">
    <property type="entry name" value="ALDH-like"/>
    <property type="match status" value="1"/>
</dbReference>
<dbReference type="InterPro" id="IPR029510">
    <property type="entry name" value="Ald_DH_CS_GLU"/>
</dbReference>
<dbReference type="PIRSF" id="PIRSF036492">
    <property type="entry name" value="ALDH"/>
    <property type="match status" value="1"/>
</dbReference>
<dbReference type="InterPro" id="IPR016161">
    <property type="entry name" value="Ald_DH/histidinol_DH"/>
</dbReference>
<keyword evidence="12" id="KW-1185">Reference proteome</keyword>
<evidence type="ECO:0000256" key="5">
    <source>
        <dbReference type="PIRSR" id="PIRSR036492-1"/>
    </source>
</evidence>
<dbReference type="InterPro" id="IPR016162">
    <property type="entry name" value="Ald_DH_N"/>
</dbReference>
<evidence type="ECO:0000313" key="12">
    <source>
        <dbReference type="Proteomes" id="UP000315577"/>
    </source>
</evidence>
<dbReference type="FunFam" id="3.40.605.10:FF:000004">
    <property type="entry name" value="Aldehyde dehydrogenase"/>
    <property type="match status" value="1"/>
</dbReference>
<evidence type="ECO:0000256" key="6">
    <source>
        <dbReference type="PROSITE-ProRule" id="PRU10007"/>
    </source>
</evidence>
<comment type="caution">
    <text evidence="9">The sequence shown here is derived from an EMBL/GenBank/DDBJ whole genome shotgun (WGS) entry which is preliminary data.</text>
</comment>
<evidence type="ECO:0000256" key="7">
    <source>
        <dbReference type="RuleBase" id="RU003345"/>
    </source>
</evidence>
<dbReference type="RefSeq" id="WP_132963355.1">
    <property type="nucleotide sequence ID" value="NZ_SMAH01000015.1"/>
</dbReference>
<proteinExistence type="inferred from homology"/>
<dbReference type="AlphaFoldDB" id="A0A4R3L8C5"/>
<dbReference type="EMBL" id="VJNC01000015">
    <property type="protein sequence ID" value="TSE19756.1"/>
    <property type="molecule type" value="Genomic_DNA"/>
</dbReference>
<evidence type="ECO:0000259" key="8">
    <source>
        <dbReference type="Pfam" id="PF00171"/>
    </source>
</evidence>
<dbReference type="PANTHER" id="PTHR43570:SF20">
    <property type="entry name" value="ALDEHYDE DEHYDROGENASE ALDX-RELATED"/>
    <property type="match status" value="1"/>
</dbReference>
<dbReference type="Pfam" id="PF00171">
    <property type="entry name" value="Aldedh"/>
    <property type="match status" value="1"/>
</dbReference>
<evidence type="ECO:0000256" key="1">
    <source>
        <dbReference type="ARBA" id="ARBA00009986"/>
    </source>
</evidence>
<dbReference type="GO" id="GO:0004029">
    <property type="term" value="F:aldehyde dehydrogenase (NAD+) activity"/>
    <property type="evidence" value="ECO:0007669"/>
    <property type="project" value="TreeGrafter"/>
</dbReference>
<dbReference type="Gene3D" id="3.40.309.10">
    <property type="entry name" value="Aldehyde Dehydrogenase, Chain A, domain 2"/>
    <property type="match status" value="1"/>
</dbReference>
<dbReference type="GO" id="GO:0005737">
    <property type="term" value="C:cytoplasm"/>
    <property type="evidence" value="ECO:0007669"/>
    <property type="project" value="TreeGrafter"/>
</dbReference>
<sequence>MNAWRHDFAALPPDDVAAVLRGQLQRMRQAAQRDGAPNAAQRRTHLRRLLQAVLDHEADWVRAVDADFGRRSATETRLLELGPLADQIRHNLRHVAHWMRPRRAPVNPLFWPARARIVPQPLGVVGIIGAWNYPVQLTLSPLADALAAGNRVLLKPSELAPHTAELLQRVLAEVFASDHVCVVTGGPTVAAALAALPLDHLLFTGSTRVGRLVAQAAAPNLTPVTLELGGKSPAIVGPGADVVRAADRIAAAKGWNAGQTCIAPDYCLVPRAQRDAFVDALRQSVQRRWPHGVDDADYTALSSAAAWQRQLRLAHEAAAAGATLVPLMGDGPPLPEATAPRPAVLGPVAVLDPPATCALMQEEIFGPLLPVLTYDTLSHALDHINAGPRPLALYLFERERATIEHVLAHTVSGGVTVNDCMLHQPQHALPFGGVGASGMGAYHGRHGFERFSHLKGVYEQSTLVGAVFDRWVRPPYGAPLQRLLRFMLRR</sequence>
<name>A0A4R3L8C5_9BURK</name>